<organism evidence="2">
    <name type="scientific">Mytilinidion resinicola</name>
    <dbReference type="NCBI Taxonomy" id="574789"/>
    <lineage>
        <taxon>Eukaryota</taxon>
        <taxon>Fungi</taxon>
        <taxon>Dikarya</taxon>
        <taxon>Ascomycota</taxon>
        <taxon>Pezizomycotina</taxon>
        <taxon>Dothideomycetes</taxon>
        <taxon>Pleosporomycetidae</taxon>
        <taxon>Mytilinidiales</taxon>
        <taxon>Mytilinidiaceae</taxon>
        <taxon>Mytilinidion</taxon>
    </lineage>
</organism>
<dbReference type="GeneID" id="54459064"/>
<evidence type="ECO:0000313" key="4">
    <source>
        <dbReference type="RefSeq" id="XP_033572005.1"/>
    </source>
</evidence>
<dbReference type="AlphaFoldDB" id="A0A6A6Y877"/>
<dbReference type="RefSeq" id="XP_033572005.1">
    <property type="nucleotide sequence ID" value="XM_033718171.1"/>
</dbReference>
<evidence type="ECO:0000313" key="3">
    <source>
        <dbReference type="Proteomes" id="UP000504636"/>
    </source>
</evidence>
<dbReference type="OrthoDB" id="5407894at2759"/>
<gene>
    <name evidence="2 4" type="ORF">BDZ99DRAFT_450549</name>
</gene>
<keyword evidence="3" id="KW-1185">Reference proteome</keyword>
<evidence type="ECO:0000313" key="2">
    <source>
        <dbReference type="EMBL" id="KAF2805041.1"/>
    </source>
</evidence>
<feature type="region of interest" description="Disordered" evidence="1">
    <location>
        <begin position="178"/>
        <end position="215"/>
    </location>
</feature>
<evidence type="ECO:0000256" key="1">
    <source>
        <dbReference type="SAM" id="MobiDB-lite"/>
    </source>
</evidence>
<name>A0A6A6Y877_9PEZI</name>
<proteinExistence type="predicted"/>
<sequence length="558" mass="60286">MALSSPLVEWSDPVLGTLDLAADTLPRPVRAPELATPSPGYDNSHVVDLTAGTFFPLAPISPPIPSKLARGHRLPAFDLTDITASIPHEALSPGLDFFASNGCGGFPSSDNPFQDLTPQIGRVSILGAVDDGCPKIPDILEQVPRCLPVITPPTEGGSLHWENSSHVRTVPSGVVDNPDPNLASPPMSATSPAGETITGEAVGVSGPPEPTSSSDEPWVLKIKTLLLESADPAPDTSIKVLSHALPCPSVAGHMFPDIIDTIHRNTPTVPTTWMNVYHAVPGQYKLDEVPTSPPSTPGPTVVGDSYFSTKIYDSAVCVSDYQGDLKLMKPSPQPVVPPLSVHVSIVERYIPPTNVHEFAELLLFTGHSILMDRLSELSVKGSLLFVYPTKTGAKTFMNQYLGPILDPILRSMVIVNDLSTGLGQTLGPMNSVNHLLDFAVLDSKIRRFCAELTKDSTKLAKLHSQKVGFSVVHASKQEVPIAREVWAEWWVKQEKHKVRETVSKFFRIAHKLPAESQTMPTNLIQEILDGVVKKAYENGGPKKGVEVGVFVIRKFLKE</sequence>
<dbReference type="Proteomes" id="UP000504636">
    <property type="component" value="Unplaced"/>
</dbReference>
<protein>
    <submittedName>
        <fullName evidence="2 4">Uncharacterized protein</fullName>
    </submittedName>
</protein>
<reference evidence="2 4" key="1">
    <citation type="journal article" date="2020" name="Stud. Mycol.">
        <title>101 Dothideomycetes genomes: a test case for predicting lifestyles and emergence of pathogens.</title>
        <authorList>
            <person name="Haridas S."/>
            <person name="Albert R."/>
            <person name="Binder M."/>
            <person name="Bloem J."/>
            <person name="Labutti K."/>
            <person name="Salamov A."/>
            <person name="Andreopoulos B."/>
            <person name="Baker S."/>
            <person name="Barry K."/>
            <person name="Bills G."/>
            <person name="Bluhm B."/>
            <person name="Cannon C."/>
            <person name="Castanera R."/>
            <person name="Culley D."/>
            <person name="Daum C."/>
            <person name="Ezra D."/>
            <person name="Gonzalez J."/>
            <person name="Henrissat B."/>
            <person name="Kuo A."/>
            <person name="Liang C."/>
            <person name="Lipzen A."/>
            <person name="Lutzoni F."/>
            <person name="Magnuson J."/>
            <person name="Mondo S."/>
            <person name="Nolan M."/>
            <person name="Ohm R."/>
            <person name="Pangilinan J."/>
            <person name="Park H.-J."/>
            <person name="Ramirez L."/>
            <person name="Alfaro M."/>
            <person name="Sun H."/>
            <person name="Tritt A."/>
            <person name="Yoshinaga Y."/>
            <person name="Zwiers L.-H."/>
            <person name="Turgeon B."/>
            <person name="Goodwin S."/>
            <person name="Spatafora J."/>
            <person name="Crous P."/>
            <person name="Grigoriev I."/>
        </authorList>
    </citation>
    <scope>NUCLEOTIDE SEQUENCE</scope>
    <source>
        <strain evidence="2 4">CBS 304.34</strain>
    </source>
</reference>
<reference evidence="4" key="3">
    <citation type="submission" date="2025-04" db="UniProtKB">
        <authorList>
            <consortium name="RefSeq"/>
        </authorList>
    </citation>
    <scope>IDENTIFICATION</scope>
    <source>
        <strain evidence="4">CBS 304.34</strain>
    </source>
</reference>
<accession>A0A6A6Y877</accession>
<dbReference type="EMBL" id="MU003710">
    <property type="protein sequence ID" value="KAF2805041.1"/>
    <property type="molecule type" value="Genomic_DNA"/>
</dbReference>
<reference evidence="4" key="2">
    <citation type="submission" date="2020-04" db="EMBL/GenBank/DDBJ databases">
        <authorList>
            <consortium name="NCBI Genome Project"/>
        </authorList>
    </citation>
    <scope>NUCLEOTIDE SEQUENCE</scope>
    <source>
        <strain evidence="4">CBS 304.34</strain>
    </source>
</reference>